<dbReference type="AlphaFoldDB" id="A0A6C0CWN5"/>
<keyword evidence="1" id="KW-0175">Coiled coil</keyword>
<organism evidence="2">
    <name type="scientific">viral metagenome</name>
    <dbReference type="NCBI Taxonomy" id="1070528"/>
    <lineage>
        <taxon>unclassified sequences</taxon>
        <taxon>metagenomes</taxon>
        <taxon>organismal metagenomes</taxon>
    </lineage>
</organism>
<reference evidence="2" key="1">
    <citation type="journal article" date="2020" name="Nature">
        <title>Giant virus diversity and host interactions through global metagenomics.</title>
        <authorList>
            <person name="Schulz F."/>
            <person name="Roux S."/>
            <person name="Paez-Espino D."/>
            <person name="Jungbluth S."/>
            <person name="Walsh D.A."/>
            <person name="Denef V.J."/>
            <person name="McMahon K.D."/>
            <person name="Konstantinidis K.T."/>
            <person name="Eloe-Fadrosh E.A."/>
            <person name="Kyrpides N.C."/>
            <person name="Woyke T."/>
        </authorList>
    </citation>
    <scope>NUCLEOTIDE SEQUENCE</scope>
    <source>
        <strain evidence="2">GVMAG-M-3300023109-53</strain>
    </source>
</reference>
<feature type="coiled-coil region" evidence="1">
    <location>
        <begin position="57"/>
        <end position="84"/>
    </location>
</feature>
<evidence type="ECO:0000313" key="2">
    <source>
        <dbReference type="EMBL" id="QHT08633.1"/>
    </source>
</evidence>
<protein>
    <recommendedName>
        <fullName evidence="3">NET domain-containing protein</fullName>
    </recommendedName>
</protein>
<evidence type="ECO:0008006" key="3">
    <source>
        <dbReference type="Google" id="ProtNLM"/>
    </source>
</evidence>
<evidence type="ECO:0000256" key="1">
    <source>
        <dbReference type="SAM" id="Coils"/>
    </source>
</evidence>
<dbReference type="EMBL" id="MN739499">
    <property type="protein sequence ID" value="QHT08633.1"/>
    <property type="molecule type" value="Genomic_DNA"/>
</dbReference>
<sequence>MASNLNFLKEKIEALDKFHQIEILRILNKDESCILNENNNGVFINLTNINGLVIEEIEKYLDYVKKQEKQLTEIELQKDILSNTFFKDNKDNMIIQSNAES</sequence>
<name>A0A6C0CWN5_9ZZZZ</name>
<accession>A0A6C0CWN5</accession>
<proteinExistence type="predicted"/>